<dbReference type="AlphaFoldDB" id="A0A1F7J8U4"/>
<dbReference type="Proteomes" id="UP000176480">
    <property type="component" value="Unassembled WGS sequence"/>
</dbReference>
<feature type="domain" description="M23ase beta-sheet core" evidence="3">
    <location>
        <begin position="188"/>
        <end position="290"/>
    </location>
</feature>
<dbReference type="InterPro" id="IPR016047">
    <property type="entry name" value="M23ase_b-sheet_dom"/>
</dbReference>
<accession>A0A1F7J8U4</accession>
<reference evidence="4 5" key="1">
    <citation type="journal article" date="2016" name="Nat. Commun.">
        <title>Thousands of microbial genomes shed light on interconnected biogeochemical processes in an aquifer system.</title>
        <authorList>
            <person name="Anantharaman K."/>
            <person name="Brown C.T."/>
            <person name="Hug L.A."/>
            <person name="Sharon I."/>
            <person name="Castelle C.J."/>
            <person name="Probst A.J."/>
            <person name="Thomas B.C."/>
            <person name="Singh A."/>
            <person name="Wilkins M.J."/>
            <person name="Karaoz U."/>
            <person name="Brodie E.L."/>
            <person name="Williams K.H."/>
            <person name="Hubbard S.S."/>
            <person name="Banfield J.F."/>
        </authorList>
    </citation>
    <scope>NUCLEOTIDE SEQUENCE [LARGE SCALE GENOMIC DNA]</scope>
</reference>
<feature type="compositionally biased region" description="Pro residues" evidence="1">
    <location>
        <begin position="588"/>
        <end position="598"/>
    </location>
</feature>
<feature type="compositionally biased region" description="Low complexity" evidence="1">
    <location>
        <begin position="620"/>
        <end position="643"/>
    </location>
</feature>
<dbReference type="Pfam" id="PF01551">
    <property type="entry name" value="Peptidase_M23"/>
    <property type="match status" value="1"/>
</dbReference>
<organism evidence="4 5">
    <name type="scientific">Candidatus Roizmanbacteria bacterium RIFCSPLOWO2_01_FULL_41_22</name>
    <dbReference type="NCBI Taxonomy" id="1802067"/>
    <lineage>
        <taxon>Bacteria</taxon>
        <taxon>Candidatus Roizmaniibacteriota</taxon>
    </lineage>
</organism>
<dbReference type="EMBL" id="MGAR01000017">
    <property type="protein sequence ID" value="OGK51996.1"/>
    <property type="molecule type" value="Genomic_DNA"/>
</dbReference>
<dbReference type="NCBIfam" id="NF047446">
    <property type="entry name" value="barrel_OmpL47"/>
    <property type="match status" value="1"/>
</dbReference>
<name>A0A1F7J8U4_9BACT</name>
<evidence type="ECO:0000259" key="3">
    <source>
        <dbReference type="Pfam" id="PF01551"/>
    </source>
</evidence>
<keyword evidence="2" id="KW-0812">Transmembrane</keyword>
<dbReference type="SUPFAM" id="SSF51261">
    <property type="entry name" value="Duplicated hybrid motif"/>
    <property type="match status" value="1"/>
</dbReference>
<comment type="caution">
    <text evidence="4">The sequence shown here is derived from an EMBL/GenBank/DDBJ whole genome shotgun (WGS) entry which is preliminary data.</text>
</comment>
<feature type="compositionally biased region" description="Low complexity" evidence="1">
    <location>
        <begin position="599"/>
        <end position="609"/>
    </location>
</feature>
<dbReference type="InterPro" id="IPR050570">
    <property type="entry name" value="Cell_wall_metabolism_enzyme"/>
</dbReference>
<keyword evidence="2" id="KW-1133">Transmembrane helix</keyword>
<dbReference type="CDD" id="cd12797">
    <property type="entry name" value="M23_peptidase"/>
    <property type="match status" value="1"/>
</dbReference>
<dbReference type="InterPro" id="IPR011055">
    <property type="entry name" value="Dup_hybrid_motif"/>
</dbReference>
<feature type="region of interest" description="Disordered" evidence="1">
    <location>
        <begin position="588"/>
        <end position="692"/>
    </location>
</feature>
<keyword evidence="2" id="KW-0472">Membrane</keyword>
<gene>
    <name evidence="4" type="ORF">A2966_04305</name>
</gene>
<evidence type="ECO:0000313" key="5">
    <source>
        <dbReference type="Proteomes" id="UP000176480"/>
    </source>
</evidence>
<sequence>MSYLVTEGFDQDIDIHSHRYFLKALTYTSGEVYISANPDGTGSMNVGDRFRIWNILNHRTFTFDASEKCYKQPPKQMPPLNVTHLFVKDGFNNFTLHFDNPCFDNHVSGGRMYVVVKNITEPGPKPFLDLPWDYKAAGMTFGEAALTMTSYFDHEYPLLSSSIKEPESFNKTIITFQNKVSEDLAYTSHDGYDYAAAGGLKMGGFVRAAAHGYATYHNECQACGQAIHIDHANSYQTRYYHLQPDWLVISNPAQSREVAAGQVIGKVGATGNVRPAGAAGAHLHFMVVQDKNFDGHFDDNIPDGITDPYGWSTADPDPWPLFTFDQNNKEKSGNTSYYLWKYLTADHKIVLHESWNNVVPAGNGARFTFPPQTVSEDVLLRVQVKPPVKTTVTGQKLESVGTIVGAVATDGFDTVIGAFKKWFSLMFDFHKQDISRYTLASLAIYSSTDGASWQKENTTVDWDKKTATVNINHLTDFALMGEKIDVIAPNTEATLEAKLRDPLVEAVYLSPVRLYLSAVDEPAADSLGVDYTLYQVNNQGWNEYLAPLEFTEEKQYKFEFYSVDGDNNKEEIKSLSFTIDNLPLPTPTVLPTETPSPIPTTTLTPTPTTNEVQPAVKVEPSATPTPFSPTATSAPQPTATSTPIVLSQNQELIPSPTPEASPTEKATDKNEGEVLGTEDQSDDSPSITPEPEAQPGINYFYVILGILALLGFLYLGYRWFFSEKETDNIR</sequence>
<dbReference type="InterPro" id="IPR058094">
    <property type="entry name" value="Ig-like_OmpL47-like"/>
</dbReference>
<feature type="transmembrane region" description="Helical" evidence="2">
    <location>
        <begin position="699"/>
        <end position="720"/>
    </location>
</feature>
<dbReference type="GO" id="GO:0004222">
    <property type="term" value="F:metalloendopeptidase activity"/>
    <property type="evidence" value="ECO:0007669"/>
    <property type="project" value="TreeGrafter"/>
</dbReference>
<evidence type="ECO:0000256" key="1">
    <source>
        <dbReference type="SAM" id="MobiDB-lite"/>
    </source>
</evidence>
<dbReference type="PANTHER" id="PTHR21666">
    <property type="entry name" value="PEPTIDASE-RELATED"/>
    <property type="match status" value="1"/>
</dbReference>
<protein>
    <recommendedName>
        <fullName evidence="3">M23ase beta-sheet core domain-containing protein</fullName>
    </recommendedName>
</protein>
<evidence type="ECO:0000256" key="2">
    <source>
        <dbReference type="SAM" id="Phobius"/>
    </source>
</evidence>
<evidence type="ECO:0000313" key="4">
    <source>
        <dbReference type="EMBL" id="OGK51996.1"/>
    </source>
</evidence>
<dbReference type="PANTHER" id="PTHR21666:SF270">
    <property type="entry name" value="MUREIN HYDROLASE ACTIVATOR ENVC"/>
    <property type="match status" value="1"/>
</dbReference>
<proteinExistence type="predicted"/>
<dbReference type="STRING" id="1802067.A2966_04305"/>
<dbReference type="Gene3D" id="2.70.70.10">
    <property type="entry name" value="Glucose Permease (Domain IIA)"/>
    <property type="match status" value="1"/>
</dbReference>